<dbReference type="EMBL" id="JBHUMM010000013">
    <property type="protein sequence ID" value="MFD2671598.1"/>
    <property type="molecule type" value="Genomic_DNA"/>
</dbReference>
<feature type="transmembrane region" description="Helical" evidence="9">
    <location>
        <begin position="316"/>
        <end position="349"/>
    </location>
</feature>
<evidence type="ECO:0000256" key="4">
    <source>
        <dbReference type="ARBA" id="ARBA00022989"/>
    </source>
</evidence>
<dbReference type="InterPro" id="IPR052159">
    <property type="entry name" value="Competence_DNA_uptake"/>
</dbReference>
<dbReference type="SUPFAM" id="SSF56281">
    <property type="entry name" value="Metallo-hydrolase/oxidoreductase"/>
    <property type="match status" value="1"/>
</dbReference>
<comment type="catalytic activity">
    <reaction evidence="8">
        <text>3',5'-cyclic UMP + H2O = UMP + H(+)</text>
        <dbReference type="Rhea" id="RHEA:70575"/>
        <dbReference type="ChEBI" id="CHEBI:15377"/>
        <dbReference type="ChEBI" id="CHEBI:15378"/>
        <dbReference type="ChEBI" id="CHEBI:57865"/>
        <dbReference type="ChEBI" id="CHEBI:184387"/>
    </reaction>
    <physiologicalReaction direction="left-to-right" evidence="8">
        <dbReference type="Rhea" id="RHEA:70576"/>
    </physiologicalReaction>
</comment>
<sequence>MGRVMVPFVCSWLVGTAWGIDQLSSIYAVGFLMGIAFWLLRDALLHDRSLEGKLSLTKLVYHLVCMTACIAIAFGYADMTERHNRSAISPSMQETEVRLTGWIASPVEIDGDRAKLLVEARDWRDVEKDARDSTFSAELDESILIYIKLQEESQQHDMLDWKRGDLVQVRGKLLQPMSATNFGAFDYARYLHTKRIHWQLFVEGSFSMASISMEEMHLTGIDRWRHKLEQWKGWRDARQLQMAQQLENTYTDPAFSGFLKGMLLGYREDINEEQFRQFSVLGLTHLLAISGLHVGVLSGLLLLMGRWMRLTRERAIYVAMTVIPCYVLLTGASPSAIRAGIMTILALYAIRNNLSSNRYQLLALAAFLMVLADPYMLTSISFQLSFMVTAGLLVIVPVLYNWLPGPAWLRSLLGVTFAAQGISLPLTIYYFHSFSLLSWLANLLMVPWISMVVFPLSLFAYVLSGVTFVSLLLSTTVSIALKISFAWVEWLNQFDVFHLIWKQPSLLWIAVYTLFLFWLIRELERLKLEQAWNGGLKRHVDHLHLRCCGILAGLFLLVVYQYLSPQFHKGEGYVYFMDVGQGDSSLIITPSHETILVDGGGTLSFLSSKESWMQRKDEFEVGEDVVVPLLKQRGIREIDWMIASHGDQDHIGGFFAVLEAIPVRNLIFNGLVEPGSRAEELIQTAASYNIPIYIPAEGMQLQVDEHTRIAFLMPFDQPEPIFRHGDQNEVSIVMKLSMYDHQFLYTGDIGIPQEMALIHHLEEEGASISGTEKEAIDVLKVAHHGSKYSTSPAWLAYWNPQQAVISVGGRNVYGHPTREVIESLSASGTRVFRTDRHGEVQYRVTPSDMEVRTKLQRP</sequence>
<feature type="domain" description="Metallo-beta-lactamase" evidence="10">
    <location>
        <begin position="578"/>
        <end position="808"/>
    </location>
</feature>
<feature type="transmembrane region" description="Helical" evidence="9">
    <location>
        <begin position="543"/>
        <end position="563"/>
    </location>
</feature>
<comment type="function">
    <text evidence="7">Counteracts the endogenous Pycsar antiviral defense system. Phosphodiesterase that enables metal-dependent hydrolysis of host cyclic nucleotide Pycsar defense signals such as cCMP and cUMP.</text>
</comment>
<feature type="transmembrane region" description="Helical" evidence="9">
    <location>
        <begin position="59"/>
        <end position="77"/>
    </location>
</feature>
<evidence type="ECO:0000256" key="9">
    <source>
        <dbReference type="SAM" id="Phobius"/>
    </source>
</evidence>
<dbReference type="InterPro" id="IPR036866">
    <property type="entry name" value="RibonucZ/Hydroxyglut_hydro"/>
</dbReference>
<dbReference type="RefSeq" id="WP_379929073.1">
    <property type="nucleotide sequence ID" value="NZ_JBHUMM010000013.1"/>
</dbReference>
<evidence type="ECO:0000256" key="2">
    <source>
        <dbReference type="ARBA" id="ARBA00022475"/>
    </source>
</evidence>
<dbReference type="PANTHER" id="PTHR30619">
    <property type="entry name" value="DNA INTERNALIZATION/COMPETENCE PROTEIN COMEC/REC2"/>
    <property type="match status" value="1"/>
</dbReference>
<feature type="transmembrane region" description="Helical" evidence="9">
    <location>
        <begin position="412"/>
        <end position="431"/>
    </location>
</feature>
<evidence type="ECO:0000259" key="12">
    <source>
        <dbReference type="Pfam" id="PF13567"/>
    </source>
</evidence>
<feature type="transmembrane region" description="Helical" evidence="9">
    <location>
        <begin position="280"/>
        <end position="304"/>
    </location>
</feature>
<dbReference type="InterPro" id="IPR004797">
    <property type="entry name" value="Competence_ComEC/Rec2"/>
</dbReference>
<keyword evidence="3 9" id="KW-0812">Transmembrane</keyword>
<dbReference type="PANTHER" id="PTHR30619:SF1">
    <property type="entry name" value="RECOMBINATION PROTEIN 2"/>
    <property type="match status" value="1"/>
</dbReference>
<dbReference type="InterPro" id="IPR004477">
    <property type="entry name" value="ComEC_N"/>
</dbReference>
<evidence type="ECO:0000313" key="13">
    <source>
        <dbReference type="EMBL" id="MFD2671598.1"/>
    </source>
</evidence>
<dbReference type="InterPro" id="IPR001279">
    <property type="entry name" value="Metallo-B-lactamas"/>
</dbReference>
<keyword evidence="2" id="KW-1003">Cell membrane</keyword>
<evidence type="ECO:0000256" key="5">
    <source>
        <dbReference type="ARBA" id="ARBA00023136"/>
    </source>
</evidence>
<keyword evidence="5 9" id="KW-0472">Membrane</keyword>
<reference evidence="14" key="1">
    <citation type="journal article" date="2019" name="Int. J. Syst. Evol. Microbiol.">
        <title>The Global Catalogue of Microorganisms (GCM) 10K type strain sequencing project: providing services to taxonomists for standard genome sequencing and annotation.</title>
        <authorList>
            <consortium name="The Broad Institute Genomics Platform"/>
            <consortium name="The Broad Institute Genome Sequencing Center for Infectious Disease"/>
            <person name="Wu L."/>
            <person name="Ma J."/>
        </authorList>
    </citation>
    <scope>NUCLEOTIDE SEQUENCE [LARGE SCALE GENOMIC DNA]</scope>
    <source>
        <strain evidence="14">KCTC 33676</strain>
    </source>
</reference>
<proteinExistence type="predicted"/>
<dbReference type="Gene3D" id="3.60.15.10">
    <property type="entry name" value="Ribonuclease Z/Hydroxyacylglutathione hydrolase-like"/>
    <property type="match status" value="1"/>
</dbReference>
<feature type="domain" description="ComEC/Rec2-related protein" evidence="11">
    <location>
        <begin position="262"/>
        <end position="524"/>
    </location>
</feature>
<dbReference type="CDD" id="cd07731">
    <property type="entry name" value="ComA-like_MBL-fold"/>
    <property type="match status" value="1"/>
</dbReference>
<evidence type="ECO:0000256" key="8">
    <source>
        <dbReference type="ARBA" id="ARBA00048505"/>
    </source>
</evidence>
<dbReference type="Pfam" id="PF03772">
    <property type="entry name" value="Competence"/>
    <property type="match status" value="1"/>
</dbReference>
<evidence type="ECO:0000259" key="10">
    <source>
        <dbReference type="Pfam" id="PF00753"/>
    </source>
</evidence>
<comment type="subcellular location">
    <subcellularLocation>
        <location evidence="1">Cell membrane</location>
        <topology evidence="1">Multi-pass membrane protein</topology>
    </subcellularLocation>
</comment>
<feature type="transmembrane region" description="Helical" evidence="9">
    <location>
        <begin position="500"/>
        <end position="520"/>
    </location>
</feature>
<dbReference type="NCBIfam" id="TIGR00361">
    <property type="entry name" value="ComEC_Rec2"/>
    <property type="match status" value="1"/>
</dbReference>
<keyword evidence="4 9" id="KW-1133">Transmembrane helix</keyword>
<protein>
    <submittedName>
        <fullName evidence="13">DNA internalization-related competence protein ComEC/Rec2</fullName>
    </submittedName>
</protein>
<dbReference type="InterPro" id="IPR035681">
    <property type="entry name" value="ComA-like_MBL"/>
</dbReference>
<evidence type="ECO:0000313" key="14">
    <source>
        <dbReference type="Proteomes" id="UP001597497"/>
    </source>
</evidence>
<dbReference type="Pfam" id="PF00753">
    <property type="entry name" value="Lactamase_B"/>
    <property type="match status" value="1"/>
</dbReference>
<evidence type="ECO:0000256" key="6">
    <source>
        <dbReference type="ARBA" id="ARBA00034221"/>
    </source>
</evidence>
<evidence type="ECO:0000259" key="11">
    <source>
        <dbReference type="Pfam" id="PF03772"/>
    </source>
</evidence>
<keyword evidence="14" id="KW-1185">Reference proteome</keyword>
<feature type="transmembrane region" description="Helical" evidence="9">
    <location>
        <begin position="437"/>
        <end position="461"/>
    </location>
</feature>
<organism evidence="13 14">
    <name type="scientific">Marinicrinis sediminis</name>
    <dbReference type="NCBI Taxonomy" id="1652465"/>
    <lineage>
        <taxon>Bacteria</taxon>
        <taxon>Bacillati</taxon>
        <taxon>Bacillota</taxon>
        <taxon>Bacilli</taxon>
        <taxon>Bacillales</taxon>
        <taxon>Paenibacillaceae</taxon>
    </lineage>
</organism>
<comment type="caution">
    <text evidence="13">The sequence shown here is derived from an EMBL/GenBank/DDBJ whole genome shotgun (WGS) entry which is preliminary data.</text>
</comment>
<feature type="transmembrane region" description="Helical" evidence="9">
    <location>
        <begin position="468"/>
        <end position="488"/>
    </location>
</feature>
<gene>
    <name evidence="13" type="ORF">ACFSUC_08270</name>
</gene>
<comment type="catalytic activity">
    <reaction evidence="6">
        <text>3',5'-cyclic CMP + H2O = CMP + H(+)</text>
        <dbReference type="Rhea" id="RHEA:72675"/>
        <dbReference type="ChEBI" id="CHEBI:15377"/>
        <dbReference type="ChEBI" id="CHEBI:15378"/>
        <dbReference type="ChEBI" id="CHEBI:58003"/>
        <dbReference type="ChEBI" id="CHEBI:60377"/>
    </reaction>
    <physiologicalReaction direction="left-to-right" evidence="6">
        <dbReference type="Rhea" id="RHEA:72676"/>
    </physiologicalReaction>
</comment>
<evidence type="ECO:0000256" key="1">
    <source>
        <dbReference type="ARBA" id="ARBA00004651"/>
    </source>
</evidence>
<feature type="transmembrane region" description="Helical" evidence="9">
    <location>
        <begin position="384"/>
        <end position="403"/>
    </location>
</feature>
<feature type="domain" description="DUF4131" evidence="12">
    <location>
        <begin position="28"/>
        <end position="205"/>
    </location>
</feature>
<dbReference type="Proteomes" id="UP001597497">
    <property type="component" value="Unassembled WGS sequence"/>
</dbReference>
<evidence type="ECO:0000256" key="3">
    <source>
        <dbReference type="ARBA" id="ARBA00022692"/>
    </source>
</evidence>
<dbReference type="InterPro" id="IPR025405">
    <property type="entry name" value="DUF4131"/>
</dbReference>
<name>A0ABW5R9D3_9BACL</name>
<evidence type="ECO:0000256" key="7">
    <source>
        <dbReference type="ARBA" id="ARBA00034301"/>
    </source>
</evidence>
<dbReference type="Pfam" id="PF13567">
    <property type="entry name" value="DUF4131"/>
    <property type="match status" value="1"/>
</dbReference>
<feature type="transmembrane region" description="Helical" evidence="9">
    <location>
        <begin position="12"/>
        <end position="39"/>
    </location>
</feature>
<accession>A0ABW5R9D3</accession>
<dbReference type="NCBIfam" id="TIGR00360">
    <property type="entry name" value="ComEC_N-term"/>
    <property type="match status" value="1"/>
</dbReference>